<dbReference type="EMBL" id="MXAN01000083">
    <property type="protein sequence ID" value="OPH34501.1"/>
    <property type="molecule type" value="Genomic_DNA"/>
</dbReference>
<name>A0A1B8PYZ6_MORLA</name>
<keyword evidence="6" id="KW-0460">Magnesium</keyword>
<evidence type="ECO:0000256" key="1">
    <source>
        <dbReference type="ARBA" id="ARBA00001946"/>
    </source>
</evidence>
<dbReference type="OrthoDB" id="9804823at2"/>
<dbReference type="Proteomes" id="UP000191025">
    <property type="component" value="Unassembled WGS sequence"/>
</dbReference>
<dbReference type="InterPro" id="IPR002716">
    <property type="entry name" value="PIN_dom"/>
</dbReference>
<reference evidence="9 12" key="1">
    <citation type="submission" date="2016-06" db="EMBL/GenBank/DDBJ databases">
        <title>Draft genome of Moraxella lacunata CCUG 57757A.</title>
        <authorList>
            <person name="Salva-Serra F."/>
            <person name="Engstrom-Jakobsson H."/>
            <person name="Thorell K."/>
            <person name="Gonzales-Siles L."/>
            <person name="Karlsson R."/>
            <person name="Boulund F."/>
            <person name="Engstrand L."/>
            <person name="Kristiansson E."/>
            <person name="Moore E."/>
        </authorList>
    </citation>
    <scope>NUCLEOTIDE SEQUENCE [LARGE SCALE GENOMIC DNA]</scope>
    <source>
        <strain evidence="9 12">CCUG 57757A</strain>
    </source>
</reference>
<keyword evidence="4" id="KW-0479">Metal-binding</keyword>
<dbReference type="EMBL" id="UGQC01000001">
    <property type="protein sequence ID" value="STZ00789.1"/>
    <property type="molecule type" value="Genomic_DNA"/>
</dbReference>
<dbReference type="GeneID" id="302270733"/>
<reference evidence="11 14" key="4">
    <citation type="submission" date="2018-06" db="EMBL/GenBank/DDBJ databases">
        <authorList>
            <consortium name="Pathogen Informatics"/>
            <person name="Doyle S."/>
        </authorList>
    </citation>
    <scope>NUCLEOTIDE SEQUENCE [LARGE SCALE GENOMIC DNA]</scope>
    <source>
        <strain evidence="11 14">NCTC7911</strain>
    </source>
</reference>
<dbReference type="EC" id="3.1.-.-" evidence="11"/>
<dbReference type="Proteomes" id="UP000254107">
    <property type="component" value="Unassembled WGS sequence"/>
</dbReference>
<evidence type="ECO:0000313" key="14">
    <source>
        <dbReference type="Proteomes" id="UP000254107"/>
    </source>
</evidence>
<evidence type="ECO:0000313" key="13">
    <source>
        <dbReference type="Proteomes" id="UP000191025"/>
    </source>
</evidence>
<evidence type="ECO:0000256" key="3">
    <source>
        <dbReference type="ARBA" id="ARBA00022722"/>
    </source>
</evidence>
<dbReference type="EMBL" id="LZMS01000066">
    <property type="protein sequence ID" value="OBX61602.1"/>
    <property type="molecule type" value="Genomic_DNA"/>
</dbReference>
<evidence type="ECO:0000259" key="8">
    <source>
        <dbReference type="Pfam" id="PF01850"/>
    </source>
</evidence>
<evidence type="ECO:0000256" key="5">
    <source>
        <dbReference type="ARBA" id="ARBA00022801"/>
    </source>
</evidence>
<reference evidence="13" key="2">
    <citation type="submission" date="2017-03" db="EMBL/GenBank/DDBJ databases">
        <title>Draft genome sequence of Moraxella equi CCUG 4950T type strain.</title>
        <authorList>
            <person name="Salva-Serra F."/>
            <person name="Engstrom-Jakobsson H."/>
            <person name="Thorell K."/>
            <person name="Jaen-Luchoro D."/>
            <person name="Gonzales-Siles L."/>
            <person name="Karlsson R."/>
            <person name="Yazdan S."/>
            <person name="Boulund F."/>
            <person name="Johnning A."/>
            <person name="Engstrand L."/>
            <person name="Kristiansson E."/>
            <person name="Moore E."/>
        </authorList>
    </citation>
    <scope>NUCLEOTIDE SEQUENCE [LARGE SCALE GENOMIC DNA]</scope>
    <source>
        <strain evidence="13">CCUG 4441</strain>
    </source>
</reference>
<dbReference type="GO" id="GO:0004518">
    <property type="term" value="F:nuclease activity"/>
    <property type="evidence" value="ECO:0007669"/>
    <property type="project" value="UniProtKB-KW"/>
</dbReference>
<comment type="cofactor">
    <cofactor evidence="1">
        <name>Mg(2+)</name>
        <dbReference type="ChEBI" id="CHEBI:18420"/>
    </cofactor>
</comment>
<keyword evidence="2" id="KW-1277">Toxin-antitoxin system</keyword>
<evidence type="ECO:0000256" key="7">
    <source>
        <dbReference type="ARBA" id="ARBA00038093"/>
    </source>
</evidence>
<dbReference type="RefSeq" id="WP_062499602.1">
    <property type="nucleotide sequence ID" value="NZ_JARDJM010000026.1"/>
</dbReference>
<sequence length="140" mass="16137">MFLLDTNVISEMRKIKTGRANANVTRWAEHLNIQETYLNSVIIGEIYRGILLKRHNKDYEQAQILQEWLDDLLVVYQGRILDIDVQIAKIFAELNTPNFKSANDAYIASTAIAYDLTLATRNIKDFDGMPVKIINPFEFT</sequence>
<accession>A0A1B8PYZ6</accession>
<dbReference type="Gene3D" id="3.40.50.1010">
    <property type="entry name" value="5'-nuclease"/>
    <property type="match status" value="1"/>
</dbReference>
<keyword evidence="3" id="KW-0540">Nuclease</keyword>
<gene>
    <name evidence="11" type="primary">fitB_3</name>
    <name evidence="9" type="ORF">A9309_07990</name>
    <name evidence="10" type="ORF">B5J94_11410</name>
    <name evidence="11" type="ORF">NCTC7911_02200</name>
</gene>
<dbReference type="AlphaFoldDB" id="A0A1B8PYZ6"/>
<reference evidence="10" key="3">
    <citation type="submission" date="2017-03" db="EMBL/GenBank/DDBJ databases">
        <authorList>
            <person name="Afonso C.L."/>
            <person name="Miller P.J."/>
            <person name="Scott M.A."/>
            <person name="Spackman E."/>
            <person name="Goraichik I."/>
            <person name="Dimitrov K.M."/>
            <person name="Suarez D.L."/>
            <person name="Swayne D.E."/>
        </authorList>
    </citation>
    <scope>NUCLEOTIDE SEQUENCE</scope>
    <source>
        <strain evidence="10">CCUG 4441</strain>
    </source>
</reference>
<evidence type="ECO:0000256" key="6">
    <source>
        <dbReference type="ARBA" id="ARBA00022842"/>
    </source>
</evidence>
<evidence type="ECO:0000256" key="4">
    <source>
        <dbReference type="ARBA" id="ARBA00022723"/>
    </source>
</evidence>
<dbReference type="CDD" id="cd18746">
    <property type="entry name" value="PIN_VapC4-5_FitB-like"/>
    <property type="match status" value="1"/>
</dbReference>
<dbReference type="InterPro" id="IPR029060">
    <property type="entry name" value="PIN-like_dom_sf"/>
</dbReference>
<evidence type="ECO:0000313" key="11">
    <source>
        <dbReference type="EMBL" id="STZ00789.1"/>
    </source>
</evidence>
<keyword evidence="5 11" id="KW-0378">Hydrolase</keyword>
<dbReference type="SUPFAM" id="SSF88723">
    <property type="entry name" value="PIN domain-like"/>
    <property type="match status" value="1"/>
</dbReference>
<dbReference type="InterPro" id="IPR050556">
    <property type="entry name" value="Type_II_TA_system_RNase"/>
</dbReference>
<dbReference type="GO" id="GO:0046872">
    <property type="term" value="F:metal ion binding"/>
    <property type="evidence" value="ECO:0007669"/>
    <property type="project" value="UniProtKB-KW"/>
</dbReference>
<protein>
    <submittedName>
        <fullName evidence="11">Probable ribonuclease FitB</fullName>
        <ecNumber evidence="11">3.1.-.-</ecNumber>
    </submittedName>
    <submittedName>
        <fullName evidence="9">Twitching motility protein PilT</fullName>
    </submittedName>
    <submittedName>
        <fullName evidence="10">VapC toxin family PIN domain ribonuclease</fullName>
    </submittedName>
</protein>
<feature type="domain" description="PIN" evidence="8">
    <location>
        <begin position="3"/>
        <end position="123"/>
    </location>
</feature>
<evidence type="ECO:0000313" key="12">
    <source>
        <dbReference type="Proteomes" id="UP000092607"/>
    </source>
</evidence>
<comment type="similarity">
    <text evidence="7">Belongs to the PINc/VapC protein family.</text>
</comment>
<dbReference type="PANTHER" id="PTHR33653:SF1">
    <property type="entry name" value="RIBONUCLEASE VAPC2"/>
    <property type="match status" value="1"/>
</dbReference>
<dbReference type="Proteomes" id="UP000092607">
    <property type="component" value="Unassembled WGS sequence"/>
</dbReference>
<evidence type="ECO:0000256" key="2">
    <source>
        <dbReference type="ARBA" id="ARBA00022649"/>
    </source>
</evidence>
<evidence type="ECO:0000313" key="10">
    <source>
        <dbReference type="EMBL" id="OPH34501.1"/>
    </source>
</evidence>
<proteinExistence type="inferred from homology"/>
<keyword evidence="14" id="KW-1185">Reference proteome</keyword>
<evidence type="ECO:0000313" key="9">
    <source>
        <dbReference type="EMBL" id="OBX61602.1"/>
    </source>
</evidence>
<dbReference type="GO" id="GO:0016787">
    <property type="term" value="F:hydrolase activity"/>
    <property type="evidence" value="ECO:0007669"/>
    <property type="project" value="UniProtKB-KW"/>
</dbReference>
<organism evidence="9 12">
    <name type="scientific">Moraxella lacunata</name>
    <dbReference type="NCBI Taxonomy" id="477"/>
    <lineage>
        <taxon>Bacteria</taxon>
        <taxon>Pseudomonadati</taxon>
        <taxon>Pseudomonadota</taxon>
        <taxon>Gammaproteobacteria</taxon>
        <taxon>Moraxellales</taxon>
        <taxon>Moraxellaceae</taxon>
        <taxon>Moraxella</taxon>
    </lineage>
</organism>
<dbReference type="Pfam" id="PF01850">
    <property type="entry name" value="PIN"/>
    <property type="match status" value="1"/>
</dbReference>
<dbReference type="PANTHER" id="PTHR33653">
    <property type="entry name" value="RIBONUCLEASE VAPC2"/>
    <property type="match status" value="1"/>
</dbReference>